<protein>
    <recommendedName>
        <fullName evidence="2">Multidrug resistance protein NorM</fullName>
    </recommendedName>
    <alternativeName>
        <fullName evidence="8">Na(+)/drug antiporter</fullName>
    </alternativeName>
</protein>
<keyword evidence="7 10" id="KW-0472">Membrane</keyword>
<feature type="transmembrane region" description="Helical" evidence="10">
    <location>
        <begin position="206"/>
        <end position="226"/>
    </location>
</feature>
<accession>A0ABM8ZQ32</accession>
<keyword evidence="12" id="KW-1185">Reference proteome</keyword>
<dbReference type="EMBL" id="CAKLDI010000001">
    <property type="protein sequence ID" value="CAH0532405.1"/>
    <property type="molecule type" value="Genomic_DNA"/>
</dbReference>
<keyword evidence="6 10" id="KW-1133">Transmembrane helix</keyword>
<feature type="region of interest" description="Disordered" evidence="9">
    <location>
        <begin position="91"/>
        <end position="114"/>
    </location>
</feature>
<keyword evidence="4" id="KW-1003">Cell membrane</keyword>
<comment type="caution">
    <text evidence="11">The sequence shown here is derived from an EMBL/GenBank/DDBJ whole genome shotgun (WGS) entry which is preliminary data.</text>
</comment>
<gene>
    <name evidence="11" type="primary">yeeO_1</name>
    <name evidence="11" type="ORF">VST7929_00234</name>
</gene>
<evidence type="ECO:0000256" key="7">
    <source>
        <dbReference type="ARBA" id="ARBA00023136"/>
    </source>
</evidence>
<evidence type="ECO:0000256" key="2">
    <source>
        <dbReference type="ARBA" id="ARBA00013489"/>
    </source>
</evidence>
<feature type="transmembrane region" description="Helical" evidence="10">
    <location>
        <begin position="425"/>
        <end position="448"/>
    </location>
</feature>
<feature type="transmembrane region" description="Helical" evidence="10">
    <location>
        <begin position="176"/>
        <end position="194"/>
    </location>
</feature>
<dbReference type="PANTHER" id="PTHR43549:SF3">
    <property type="entry name" value="MULTIDRUG RESISTANCE PROTEIN YPNP-RELATED"/>
    <property type="match status" value="1"/>
</dbReference>
<dbReference type="PANTHER" id="PTHR43549">
    <property type="entry name" value="MULTIDRUG RESISTANCE PROTEIN YPNP-RELATED"/>
    <property type="match status" value="1"/>
</dbReference>
<proteinExistence type="predicted"/>
<feature type="transmembrane region" description="Helical" evidence="10">
    <location>
        <begin position="62"/>
        <end position="83"/>
    </location>
</feature>
<keyword evidence="5 10" id="KW-0812">Transmembrane</keyword>
<evidence type="ECO:0000256" key="5">
    <source>
        <dbReference type="ARBA" id="ARBA00022692"/>
    </source>
</evidence>
<dbReference type="PIRSF" id="PIRSF006603">
    <property type="entry name" value="DinF"/>
    <property type="match status" value="1"/>
</dbReference>
<feature type="transmembrane region" description="Helical" evidence="10">
    <location>
        <begin position="454"/>
        <end position="474"/>
    </location>
</feature>
<dbReference type="Proteomes" id="UP000838672">
    <property type="component" value="Unassembled WGS sequence"/>
</dbReference>
<evidence type="ECO:0000256" key="4">
    <source>
        <dbReference type="ARBA" id="ARBA00022475"/>
    </source>
</evidence>
<feature type="transmembrane region" description="Helical" evidence="10">
    <location>
        <begin position="21"/>
        <end position="42"/>
    </location>
</feature>
<evidence type="ECO:0000256" key="10">
    <source>
        <dbReference type="SAM" id="Phobius"/>
    </source>
</evidence>
<feature type="transmembrane region" description="Helical" evidence="10">
    <location>
        <begin position="135"/>
        <end position="156"/>
    </location>
</feature>
<evidence type="ECO:0000256" key="9">
    <source>
        <dbReference type="SAM" id="MobiDB-lite"/>
    </source>
</evidence>
<evidence type="ECO:0000256" key="3">
    <source>
        <dbReference type="ARBA" id="ARBA00022448"/>
    </source>
</evidence>
<reference evidence="11" key="1">
    <citation type="submission" date="2021-11" db="EMBL/GenBank/DDBJ databases">
        <authorList>
            <person name="Rodrigo-Torres L."/>
            <person name="Arahal R. D."/>
            <person name="Lucena T."/>
        </authorList>
    </citation>
    <scope>NUCLEOTIDE SEQUENCE</scope>
    <source>
        <strain evidence="11">CECT 7929</strain>
    </source>
</reference>
<evidence type="ECO:0000313" key="12">
    <source>
        <dbReference type="Proteomes" id="UP000838672"/>
    </source>
</evidence>
<evidence type="ECO:0000313" key="11">
    <source>
        <dbReference type="EMBL" id="CAH0532405.1"/>
    </source>
</evidence>
<dbReference type="RefSeq" id="WP_237464283.1">
    <property type="nucleotide sequence ID" value="NZ_CAKLDI010000001.1"/>
</dbReference>
<feature type="transmembrane region" description="Helical" evidence="10">
    <location>
        <begin position="321"/>
        <end position="339"/>
    </location>
</feature>
<feature type="transmembrane region" description="Helical" evidence="10">
    <location>
        <begin position="232"/>
        <end position="256"/>
    </location>
</feature>
<dbReference type="InterPro" id="IPR048279">
    <property type="entry name" value="MdtK-like"/>
</dbReference>
<feature type="transmembrane region" description="Helical" evidence="10">
    <location>
        <begin position="351"/>
        <end position="372"/>
    </location>
</feature>
<evidence type="ECO:0000256" key="6">
    <source>
        <dbReference type="ARBA" id="ARBA00022989"/>
    </source>
</evidence>
<comment type="subcellular location">
    <subcellularLocation>
        <location evidence="1">Cell inner membrane</location>
        <topology evidence="1">Multi-pass membrane protein</topology>
    </subcellularLocation>
</comment>
<dbReference type="Pfam" id="PF01554">
    <property type="entry name" value="MatE"/>
    <property type="match status" value="3"/>
</dbReference>
<evidence type="ECO:0000256" key="8">
    <source>
        <dbReference type="ARBA" id="ARBA00030855"/>
    </source>
</evidence>
<feature type="transmembrane region" description="Helical" evidence="10">
    <location>
        <begin position="277"/>
        <end position="301"/>
    </location>
</feature>
<dbReference type="InterPro" id="IPR052031">
    <property type="entry name" value="Membrane_Transporter-Flippase"/>
</dbReference>
<sequence length="484" mass="52047">MQHNNRTQDKHGLLSGPIPDTLRHMAIPMALGMISVLMFNLVDTFFVSLLGTKALAAMSFTFPVTFGLNSITMGLGVGLLSCLGQRLGKHQQHHDQNQQNLDHNQPSGATQTNHIAPYSSASNSRASQILCSHGIIFIVLIAIALSALLLVAQPILFRGLGAKPDIAPLLHQYLTIWLWMVPLLALPMACSSAIRATGDTKTPAMIMMLAGGINGGLDPLLIFGWGPVPAMGIGGAALASGLSWLVASILSLWIMVRRYQLLSWPKINGWLTDCKSILAVGLPAAASNLLVPLASAVMMIILAKQGTEAVAAYGAAARVEAILLLVMFSMASVLTPFMAQNIGAKQTERAYQGLVSAVKFAFAFQLLVYIAMVPLSWPLAMLFSQEPAVQSLLWLYLVIVPISYGLQGVTIQLVGSLNALKKSHYALLCNLTRLFGLMIPCAWLGSLYDGTQGLFIGIAIANAVSGLVSLWWVWRLKFYLSSSR</sequence>
<organism evidence="11 12">
    <name type="scientific">Vibrio stylophorae</name>
    <dbReference type="NCBI Taxonomy" id="659351"/>
    <lineage>
        <taxon>Bacteria</taxon>
        <taxon>Pseudomonadati</taxon>
        <taxon>Pseudomonadota</taxon>
        <taxon>Gammaproteobacteria</taxon>
        <taxon>Vibrionales</taxon>
        <taxon>Vibrionaceae</taxon>
        <taxon>Vibrio</taxon>
    </lineage>
</organism>
<dbReference type="InterPro" id="IPR002528">
    <property type="entry name" value="MATE_fam"/>
</dbReference>
<feature type="transmembrane region" description="Helical" evidence="10">
    <location>
        <begin position="392"/>
        <end position="413"/>
    </location>
</feature>
<keyword evidence="3" id="KW-0813">Transport</keyword>
<evidence type="ECO:0000256" key="1">
    <source>
        <dbReference type="ARBA" id="ARBA00004429"/>
    </source>
</evidence>
<dbReference type="NCBIfam" id="TIGR00797">
    <property type="entry name" value="matE"/>
    <property type="match status" value="1"/>
</dbReference>
<name>A0ABM8ZQ32_9VIBR</name>